<accession>A0A6G5RSI8</accession>
<reference evidence="2 3" key="1">
    <citation type="submission" date="2017-06" db="EMBL/GenBank/DDBJ databases">
        <title>Complete Genome Sequence of Streptomyces hawaiiensis NRRL 15010 and insights into acyldepsipeptides biosynthesis.</title>
        <authorList>
            <person name="Mariita R.M."/>
            <person name="Sello J.K."/>
        </authorList>
    </citation>
    <scope>NUCLEOTIDE SEQUENCE [LARGE SCALE GENOMIC DNA]</scope>
    <source>
        <strain evidence="2 3">ATCC 12236</strain>
    </source>
</reference>
<dbReference type="InterPro" id="IPR011990">
    <property type="entry name" value="TPR-like_helical_dom_sf"/>
</dbReference>
<protein>
    <submittedName>
        <fullName evidence="2">Tetratricopeptide repeat protein</fullName>
    </submittedName>
</protein>
<dbReference type="Pfam" id="PF13424">
    <property type="entry name" value="TPR_12"/>
    <property type="match status" value="1"/>
</dbReference>
<organism evidence="2 3">
    <name type="scientific">Streptomyces hawaiiensis</name>
    <dbReference type="NCBI Taxonomy" id="67305"/>
    <lineage>
        <taxon>Bacteria</taxon>
        <taxon>Bacillati</taxon>
        <taxon>Actinomycetota</taxon>
        <taxon>Actinomycetes</taxon>
        <taxon>Kitasatosporales</taxon>
        <taxon>Streptomycetaceae</taxon>
        <taxon>Streptomyces</taxon>
    </lineage>
</organism>
<dbReference type="SUPFAM" id="SSF52540">
    <property type="entry name" value="P-loop containing nucleoside triphosphate hydrolases"/>
    <property type="match status" value="1"/>
</dbReference>
<dbReference type="Proteomes" id="UP000495940">
    <property type="component" value="Chromosome"/>
</dbReference>
<dbReference type="Pfam" id="PF00931">
    <property type="entry name" value="NB-ARC"/>
    <property type="match status" value="1"/>
</dbReference>
<dbReference type="PANTHER" id="PTHR46082:SF6">
    <property type="entry name" value="AAA+ ATPASE DOMAIN-CONTAINING PROTEIN-RELATED"/>
    <property type="match status" value="1"/>
</dbReference>
<sequence length="906" mass="95472">MIPSEARSFQHRAEADRLRAAVESGGTAVLTQVLTGMGGVGKTQLAADYARAAWDDDGLDVLVWVTASAQSSVVSAYAQAGVELCRADPEDPEQAAKQFLAWLTPKPEQRPCRWLIVLDDIADPSDLIVHSNAPGNRYSLWPPASPHGRTLLTTRRRDAALFGDGRRRIEVGLFTPDESVAYLTAALNAHGRTEPADQLTTLAADLGHLPLALAQAAAYLIDSGEAAATYRSLLADRATKLTDLAPDALPDEQATALAAAWSLSIDRADILRPAGLARPMLHLAALLDANGIPQSVLTSEPARIHLAAHRTTTGPTPQPAPVSCSDAVRALRALDRLSLIDHQPDTPHQAVRVHQLIQRATREDYTPHQHDHAAHTAADALAAVWPKTERDTALAQALRTNTDALIRHAGDGLYRPDTHTVLYRLGRSLGESGQVTAAIDHFDHLAASARSRLGPDHPDTLTARGNLATWRGESGDVAGAVQAFAELLADMVRVLGPDHLHTLTTRHNLAAMRGEAGDVAGAAQAFADLLADRMRVLGPDHPDTFAARGNLAAMRGESGDVAGAVQAFAELLADIVRLLGPDHLHTLTTRHNLAAMRGEAGDAAGAAQAFADLLADMVRLLGPDHPDTLAARSSLAAWRGRAGDAVGAAQALADLLANRMRVLGPDHPDILTARHDVAAMRGEAGDAAGAAQALADLLADMVRLLGPDHPDTLAARSSLAAWRGRAGDAVGAVQAFADLLADMVRVLGPDHPDTLTSRGNLAAMRGTAGDAAGAAQAFAELLADIVRVLGPDHPHTLTTRHNLATWRGRAGDAAGAAQACADLLASRMRVLGPDHPDTLTSRGNLAAWRGEAGDAVGAVQAFAELLADMVRVLGPDHPHTLTTRHNLATWWGEAWDAARAAQTLAD</sequence>
<dbReference type="PRINTS" id="PR00364">
    <property type="entry name" value="DISEASERSIST"/>
</dbReference>
<proteinExistence type="predicted"/>
<dbReference type="KEGG" id="shaw:CEB94_29460"/>
<dbReference type="RefSeq" id="WP_246111943.1">
    <property type="nucleotide sequence ID" value="NZ_CP021978.1"/>
</dbReference>
<dbReference type="InterPro" id="IPR002182">
    <property type="entry name" value="NB-ARC"/>
</dbReference>
<dbReference type="Gene3D" id="3.40.50.300">
    <property type="entry name" value="P-loop containing nucleotide triphosphate hydrolases"/>
    <property type="match status" value="1"/>
</dbReference>
<gene>
    <name evidence="2" type="ORF">CEB94_29460</name>
</gene>
<dbReference type="PANTHER" id="PTHR46082">
    <property type="entry name" value="ATP/GTP-BINDING PROTEIN-RELATED"/>
    <property type="match status" value="1"/>
</dbReference>
<feature type="domain" description="NB-ARC" evidence="1">
    <location>
        <begin position="33"/>
        <end position="184"/>
    </location>
</feature>
<evidence type="ECO:0000313" key="3">
    <source>
        <dbReference type="Proteomes" id="UP000495940"/>
    </source>
</evidence>
<dbReference type="AlphaFoldDB" id="A0A6G5RSI8"/>
<evidence type="ECO:0000259" key="1">
    <source>
        <dbReference type="Pfam" id="PF00931"/>
    </source>
</evidence>
<dbReference type="InterPro" id="IPR027417">
    <property type="entry name" value="P-loop_NTPase"/>
</dbReference>
<keyword evidence="3" id="KW-1185">Reference proteome</keyword>
<dbReference type="SUPFAM" id="SSF48452">
    <property type="entry name" value="TPR-like"/>
    <property type="match status" value="4"/>
</dbReference>
<dbReference type="InterPro" id="IPR053137">
    <property type="entry name" value="NLR-like"/>
</dbReference>
<name>A0A6G5RSI8_9ACTN</name>
<dbReference type="GO" id="GO:0043531">
    <property type="term" value="F:ADP binding"/>
    <property type="evidence" value="ECO:0007669"/>
    <property type="project" value="InterPro"/>
</dbReference>
<dbReference type="EMBL" id="CP021978">
    <property type="protein sequence ID" value="QCD60824.1"/>
    <property type="molecule type" value="Genomic_DNA"/>
</dbReference>
<evidence type="ECO:0000313" key="2">
    <source>
        <dbReference type="EMBL" id="QCD60824.1"/>
    </source>
</evidence>
<dbReference type="Gene3D" id="1.25.40.10">
    <property type="entry name" value="Tetratricopeptide repeat domain"/>
    <property type="match status" value="3"/>
</dbReference>
<dbReference type="Pfam" id="PF13374">
    <property type="entry name" value="TPR_10"/>
    <property type="match status" value="8"/>
</dbReference>